<dbReference type="SUPFAM" id="SSF52540">
    <property type="entry name" value="P-loop containing nucleoside triphosphate hydrolases"/>
    <property type="match status" value="1"/>
</dbReference>
<dbReference type="Proteomes" id="UP000469734">
    <property type="component" value="Unassembled WGS sequence"/>
</dbReference>
<dbReference type="CDD" id="cd18787">
    <property type="entry name" value="SF2_C_DEAD"/>
    <property type="match status" value="1"/>
</dbReference>
<dbReference type="Pfam" id="PF03880">
    <property type="entry name" value="DbpA"/>
    <property type="match status" value="1"/>
</dbReference>
<dbReference type="PROSITE" id="PS51192">
    <property type="entry name" value="HELICASE_ATP_BIND_1"/>
    <property type="match status" value="1"/>
</dbReference>
<name>A0A7X4KI28_9BURK</name>
<dbReference type="Pfam" id="PF00271">
    <property type="entry name" value="Helicase_C"/>
    <property type="match status" value="1"/>
</dbReference>
<dbReference type="InterPro" id="IPR012677">
    <property type="entry name" value="Nucleotide-bd_a/b_plait_sf"/>
</dbReference>
<dbReference type="InterPro" id="IPR044742">
    <property type="entry name" value="DEAD/DEAH_RhlB"/>
</dbReference>
<evidence type="ECO:0000259" key="9">
    <source>
        <dbReference type="PROSITE" id="PS51194"/>
    </source>
</evidence>
<dbReference type="EMBL" id="WWCR01000021">
    <property type="protein sequence ID" value="MYM74244.1"/>
    <property type="molecule type" value="Genomic_DNA"/>
</dbReference>
<dbReference type="InterPro" id="IPR014001">
    <property type="entry name" value="Helicase_ATP-bd"/>
</dbReference>
<comment type="caution">
    <text evidence="11">The sequence shown here is derived from an EMBL/GenBank/DDBJ whole genome shotgun (WGS) entry which is preliminary data.</text>
</comment>
<evidence type="ECO:0000313" key="12">
    <source>
        <dbReference type="Proteomes" id="UP000469734"/>
    </source>
</evidence>
<dbReference type="GO" id="GO:0005829">
    <property type="term" value="C:cytosol"/>
    <property type="evidence" value="ECO:0007669"/>
    <property type="project" value="TreeGrafter"/>
</dbReference>
<dbReference type="NCBIfam" id="NF008744">
    <property type="entry name" value="PRK11776.1"/>
    <property type="match status" value="1"/>
</dbReference>
<evidence type="ECO:0000259" key="8">
    <source>
        <dbReference type="PROSITE" id="PS51192"/>
    </source>
</evidence>
<keyword evidence="4 7" id="KW-0067">ATP-binding</keyword>
<dbReference type="InterPro" id="IPR027417">
    <property type="entry name" value="P-loop_NTPase"/>
</dbReference>
<feature type="short sequence motif" description="Q motif" evidence="6">
    <location>
        <begin position="4"/>
        <end position="32"/>
    </location>
</feature>
<evidence type="ECO:0000256" key="6">
    <source>
        <dbReference type="PROSITE-ProRule" id="PRU00552"/>
    </source>
</evidence>
<dbReference type="PANTHER" id="PTHR47959:SF1">
    <property type="entry name" value="ATP-DEPENDENT RNA HELICASE DBPA"/>
    <property type="match status" value="1"/>
</dbReference>
<dbReference type="InterPro" id="IPR014014">
    <property type="entry name" value="RNA_helicase_DEAD_Q_motif"/>
</dbReference>
<dbReference type="InterPro" id="IPR011545">
    <property type="entry name" value="DEAD/DEAH_box_helicase_dom"/>
</dbReference>
<dbReference type="EC" id="3.6.4.13" evidence="11"/>
<evidence type="ECO:0000256" key="7">
    <source>
        <dbReference type="RuleBase" id="RU000492"/>
    </source>
</evidence>
<evidence type="ECO:0000259" key="10">
    <source>
        <dbReference type="PROSITE" id="PS51195"/>
    </source>
</evidence>
<feature type="domain" description="Helicase C-terminal" evidence="9">
    <location>
        <begin position="216"/>
        <end position="376"/>
    </location>
</feature>
<evidence type="ECO:0000256" key="3">
    <source>
        <dbReference type="ARBA" id="ARBA00022806"/>
    </source>
</evidence>
<dbReference type="GO" id="GO:0005524">
    <property type="term" value="F:ATP binding"/>
    <property type="evidence" value="ECO:0007669"/>
    <property type="project" value="UniProtKB-KW"/>
</dbReference>
<dbReference type="PROSITE" id="PS51194">
    <property type="entry name" value="HELICASE_CTER"/>
    <property type="match status" value="1"/>
</dbReference>
<organism evidence="11 12">
    <name type="scientific">Duganella margarita</name>
    <dbReference type="NCBI Taxonomy" id="2692170"/>
    <lineage>
        <taxon>Bacteria</taxon>
        <taxon>Pseudomonadati</taxon>
        <taxon>Pseudomonadota</taxon>
        <taxon>Betaproteobacteria</taxon>
        <taxon>Burkholderiales</taxon>
        <taxon>Oxalobacteraceae</taxon>
        <taxon>Telluria group</taxon>
        <taxon>Duganella</taxon>
    </lineage>
</organism>
<dbReference type="InterPro" id="IPR001650">
    <property type="entry name" value="Helicase_C-like"/>
</dbReference>
<dbReference type="GO" id="GO:0016787">
    <property type="term" value="F:hydrolase activity"/>
    <property type="evidence" value="ECO:0007669"/>
    <property type="project" value="UniProtKB-KW"/>
</dbReference>
<keyword evidence="2 7" id="KW-0378">Hydrolase</keyword>
<gene>
    <name evidence="11" type="primary">dbpA</name>
    <name evidence="11" type="ORF">GTP56_18865</name>
</gene>
<feature type="domain" description="DEAD-box RNA helicase Q" evidence="10">
    <location>
        <begin position="4"/>
        <end position="32"/>
    </location>
</feature>
<feature type="domain" description="Helicase ATP-binding" evidence="8">
    <location>
        <begin position="35"/>
        <end position="206"/>
    </location>
</feature>
<dbReference type="CDD" id="cd00268">
    <property type="entry name" value="DEADc"/>
    <property type="match status" value="1"/>
</dbReference>
<dbReference type="Gene3D" id="3.40.50.300">
    <property type="entry name" value="P-loop containing nucleotide triphosphate hydrolases"/>
    <property type="match status" value="2"/>
</dbReference>
<dbReference type="GO" id="GO:0003724">
    <property type="term" value="F:RNA helicase activity"/>
    <property type="evidence" value="ECO:0007669"/>
    <property type="project" value="UniProtKB-EC"/>
</dbReference>
<dbReference type="InterPro" id="IPR005580">
    <property type="entry name" value="DbpA/CsdA_RNA-bd_dom"/>
</dbReference>
<evidence type="ECO:0000256" key="2">
    <source>
        <dbReference type="ARBA" id="ARBA00022801"/>
    </source>
</evidence>
<dbReference type="GO" id="GO:0003676">
    <property type="term" value="F:nucleic acid binding"/>
    <property type="evidence" value="ECO:0007669"/>
    <property type="project" value="InterPro"/>
</dbReference>
<dbReference type="PANTHER" id="PTHR47959">
    <property type="entry name" value="ATP-DEPENDENT RNA HELICASE RHLE-RELATED"/>
    <property type="match status" value="1"/>
</dbReference>
<sequence length="469" mass="51259">MTSTSFASLPLTPAFLDNLDSLGYKEMTTIQAQSLPSVLEGRDLIAQAKTGSGKTAAFGIGILAKLNPAWFAVQALVLCPTRELADQVANELRRLARSTGNVKVLVLTGGSPMRPQIASLEHGAHIIVGTPGRVRDHLGRETLDLSKVGTLVLDEADRMTDMGFYDEIAGIVSACPKRRQTLLFSATYPDDIRRATDDFLVDPVEVTVEAQHDNDKIEQLFFEIGFDGRNDAVARLLGHYKPVSAIAFCNTKVQCRELVESLQQKGFSAMALYGELEQRERDEILILFANRSCSVLVATDVAARGLDIPNLEAVINVDVSKDTEVHIHRVGRTGRGDEQGLALSLCAPNEKKWVKLIEEYQGQPVEWFDLKSLDDNEYGVDPAPMMTLVISGGKKDKLRPGDVLGALTGDAGLSKEQVGKINVTEFQTYVAIDRRVAYDAFANLSKGNPLGGDFGAFKGRNFKMRFIDA</sequence>
<keyword evidence="1 7" id="KW-0547">Nucleotide-binding</keyword>
<dbReference type="PROSITE" id="PS00039">
    <property type="entry name" value="DEAD_ATP_HELICASE"/>
    <property type="match status" value="1"/>
</dbReference>
<protein>
    <submittedName>
        <fullName evidence="11">ATP-dependent RNA helicase DbpA</fullName>
        <ecNumber evidence="11">3.6.4.13</ecNumber>
    </submittedName>
</protein>
<proteinExistence type="inferred from homology"/>
<evidence type="ECO:0000256" key="5">
    <source>
        <dbReference type="ARBA" id="ARBA00038437"/>
    </source>
</evidence>
<reference evidence="11 12" key="1">
    <citation type="submission" date="2019-12" db="EMBL/GenBank/DDBJ databases">
        <title>Novel species isolated from a subtropical stream in China.</title>
        <authorList>
            <person name="Lu H."/>
        </authorList>
    </citation>
    <scope>NUCLEOTIDE SEQUENCE [LARGE SCALE GENOMIC DNA]</scope>
    <source>
        <strain evidence="11 12">FT134W</strain>
    </source>
</reference>
<dbReference type="AlphaFoldDB" id="A0A7X4KI28"/>
<comment type="similarity">
    <text evidence="5 7">Belongs to the DEAD box helicase family.</text>
</comment>
<dbReference type="Gene3D" id="3.30.70.330">
    <property type="match status" value="1"/>
</dbReference>
<dbReference type="InterPro" id="IPR050079">
    <property type="entry name" value="DEAD_box_RNA_helicase"/>
</dbReference>
<evidence type="ECO:0000256" key="1">
    <source>
        <dbReference type="ARBA" id="ARBA00022741"/>
    </source>
</evidence>
<evidence type="ECO:0000313" key="11">
    <source>
        <dbReference type="EMBL" id="MYM74244.1"/>
    </source>
</evidence>
<accession>A0A7X4KI28</accession>
<dbReference type="InterPro" id="IPR000629">
    <property type="entry name" value="RNA-helicase_DEAD-box_CS"/>
</dbReference>
<dbReference type="SMART" id="SM00487">
    <property type="entry name" value="DEXDc"/>
    <property type="match status" value="1"/>
</dbReference>
<dbReference type="PROSITE" id="PS51195">
    <property type="entry name" value="Q_MOTIF"/>
    <property type="match status" value="1"/>
</dbReference>
<dbReference type="SMART" id="SM00490">
    <property type="entry name" value="HELICc"/>
    <property type="match status" value="1"/>
</dbReference>
<keyword evidence="3 7" id="KW-0347">Helicase</keyword>
<evidence type="ECO:0000256" key="4">
    <source>
        <dbReference type="ARBA" id="ARBA00022840"/>
    </source>
</evidence>
<dbReference type="Pfam" id="PF00270">
    <property type="entry name" value="DEAD"/>
    <property type="match status" value="1"/>
</dbReference>
<dbReference type="RefSeq" id="WP_161051241.1">
    <property type="nucleotide sequence ID" value="NZ_WWCR01000021.1"/>
</dbReference>